<evidence type="ECO:0000313" key="1">
    <source>
        <dbReference type="EMBL" id="XBS20340.1"/>
    </source>
</evidence>
<reference evidence="1 2" key="1">
    <citation type="journal article" date="2024" name="Microbiology">
        <title>Methylomarinum rosea sp. nov., a novel halophilic methanotrophic bacterium from the hypersaline Lake Elton.</title>
        <authorList>
            <person name="Suleimanov R.Z."/>
            <person name="Oshkin I.Y."/>
            <person name="Danilova O.V."/>
            <person name="Suzina N.E."/>
            <person name="Dedysh S.N."/>
        </authorList>
    </citation>
    <scope>NUCLEOTIDE SEQUENCE [LARGE SCALE GENOMIC DNA]</scope>
    <source>
        <strain evidence="1 2">Ch1-1</strain>
    </source>
</reference>
<dbReference type="KEGG" id="mech:Q9L42_018635"/>
<dbReference type="EMBL" id="CP157743">
    <property type="protein sequence ID" value="XBS20340.1"/>
    <property type="molecule type" value="Genomic_DNA"/>
</dbReference>
<dbReference type="Proteomes" id="UP001225378">
    <property type="component" value="Chromosome"/>
</dbReference>
<proteinExistence type="predicted"/>
<protein>
    <submittedName>
        <fullName evidence="1">Uncharacterized protein</fullName>
    </submittedName>
</protein>
<sequence length="87" mass="10230">MANHVDNTEQLILHAIDVWDREMKQLYEPAAGHNCPYCPKRFIYGCFCSFERRFIEQTIEEMVAKGLVSKHDCDGFPEDFCLKKEIE</sequence>
<dbReference type="RefSeq" id="WP_349431590.1">
    <property type="nucleotide sequence ID" value="NZ_CP157743.1"/>
</dbReference>
<organism evidence="1 2">
    <name type="scientific">Methylomarinum roseum</name>
    <dbReference type="NCBI Taxonomy" id="3067653"/>
    <lineage>
        <taxon>Bacteria</taxon>
        <taxon>Pseudomonadati</taxon>
        <taxon>Pseudomonadota</taxon>
        <taxon>Gammaproteobacteria</taxon>
        <taxon>Methylococcales</taxon>
        <taxon>Methylococcaceae</taxon>
        <taxon>Methylomarinum</taxon>
    </lineage>
</organism>
<keyword evidence="2" id="KW-1185">Reference proteome</keyword>
<accession>A0AAU7NTL3</accession>
<dbReference type="AlphaFoldDB" id="A0AAU7NTL3"/>
<gene>
    <name evidence="1" type="ORF">Q9L42_018635</name>
</gene>
<evidence type="ECO:0000313" key="2">
    <source>
        <dbReference type="Proteomes" id="UP001225378"/>
    </source>
</evidence>
<name>A0AAU7NTL3_9GAMM</name>